<dbReference type="Proteomes" id="UP000295341">
    <property type="component" value="Unassembled WGS sequence"/>
</dbReference>
<protein>
    <submittedName>
        <fullName evidence="2">Periplasmic divalent cation tolerance protein</fullName>
    </submittedName>
</protein>
<dbReference type="InterPro" id="IPR011322">
    <property type="entry name" value="N-reg_PII-like_a/b"/>
</dbReference>
<dbReference type="SUPFAM" id="SSF54913">
    <property type="entry name" value="GlnB-like"/>
    <property type="match status" value="1"/>
</dbReference>
<dbReference type="Gene3D" id="3.30.70.120">
    <property type="match status" value="1"/>
</dbReference>
<keyword evidence="3" id="KW-1185">Reference proteome</keyword>
<dbReference type="GO" id="GO:0010038">
    <property type="term" value="P:response to metal ion"/>
    <property type="evidence" value="ECO:0007669"/>
    <property type="project" value="InterPro"/>
</dbReference>
<organism evidence="2 3">
    <name type="scientific">Panacagrimonas perspica</name>
    <dbReference type="NCBI Taxonomy" id="381431"/>
    <lineage>
        <taxon>Bacteria</taxon>
        <taxon>Pseudomonadati</taxon>
        <taxon>Pseudomonadota</taxon>
        <taxon>Gammaproteobacteria</taxon>
        <taxon>Nevskiales</taxon>
        <taxon>Nevskiaceae</taxon>
        <taxon>Panacagrimonas</taxon>
    </lineage>
</organism>
<dbReference type="AlphaFoldDB" id="A0A4R7PEZ3"/>
<dbReference type="InterPro" id="IPR004323">
    <property type="entry name" value="Ion_tolerance_CutA"/>
</dbReference>
<gene>
    <name evidence="2" type="ORF">DFR24_2200</name>
</gene>
<sequence length="109" mass="11855">MGHAQVAWVTCPLAHAEALARGLVEARVAACVNILPAVTSIYRWKDEVSQDGEALLMIKTTADVFEDLKREVLARHPYELPEIIAVDIAAGHTPYLEWIAASIGSPPHS</sequence>
<evidence type="ECO:0000313" key="3">
    <source>
        <dbReference type="Proteomes" id="UP000295341"/>
    </source>
</evidence>
<comment type="caution">
    <text evidence="2">The sequence shown here is derived from an EMBL/GenBank/DDBJ whole genome shotgun (WGS) entry which is preliminary data.</text>
</comment>
<dbReference type="RefSeq" id="WP_210772502.1">
    <property type="nucleotide sequence ID" value="NZ_MWIN01000015.1"/>
</dbReference>
<dbReference type="EMBL" id="SOBT01000008">
    <property type="protein sequence ID" value="TDU32795.1"/>
    <property type="molecule type" value="Genomic_DNA"/>
</dbReference>
<dbReference type="InterPro" id="IPR015867">
    <property type="entry name" value="N-reg_PII/ATP_PRibTrfase_C"/>
</dbReference>
<dbReference type="PANTHER" id="PTHR23419:SF8">
    <property type="entry name" value="FI09726P"/>
    <property type="match status" value="1"/>
</dbReference>
<dbReference type="PANTHER" id="PTHR23419">
    <property type="entry name" value="DIVALENT CATION TOLERANCE CUTA-RELATED"/>
    <property type="match status" value="1"/>
</dbReference>
<proteinExistence type="inferred from homology"/>
<name>A0A4R7PEZ3_9GAMM</name>
<evidence type="ECO:0000313" key="2">
    <source>
        <dbReference type="EMBL" id="TDU32795.1"/>
    </source>
</evidence>
<accession>A0A4R7PEZ3</accession>
<comment type="similarity">
    <text evidence="1">Belongs to the CutA family.</text>
</comment>
<evidence type="ECO:0000256" key="1">
    <source>
        <dbReference type="ARBA" id="ARBA00010169"/>
    </source>
</evidence>
<dbReference type="Pfam" id="PF03091">
    <property type="entry name" value="CutA1"/>
    <property type="match status" value="1"/>
</dbReference>
<reference evidence="2 3" key="1">
    <citation type="submission" date="2019-03" db="EMBL/GenBank/DDBJ databases">
        <title>Genomic Encyclopedia of Type Strains, Phase IV (KMG-IV): sequencing the most valuable type-strain genomes for metagenomic binning, comparative biology and taxonomic classification.</title>
        <authorList>
            <person name="Goeker M."/>
        </authorList>
    </citation>
    <scope>NUCLEOTIDE SEQUENCE [LARGE SCALE GENOMIC DNA]</scope>
    <source>
        <strain evidence="2 3">DSM 26377</strain>
    </source>
</reference>
<dbReference type="GO" id="GO:0005507">
    <property type="term" value="F:copper ion binding"/>
    <property type="evidence" value="ECO:0007669"/>
    <property type="project" value="TreeGrafter"/>
</dbReference>